<dbReference type="InterPro" id="IPR003615">
    <property type="entry name" value="HNH_nuc"/>
</dbReference>
<gene>
    <name evidence="3" type="ORF">VM95_18930</name>
</gene>
<feature type="domain" description="HNH nuclease" evidence="2">
    <location>
        <begin position="237"/>
        <end position="286"/>
    </location>
</feature>
<dbReference type="Proteomes" id="UP000033699">
    <property type="component" value="Unassembled WGS sequence"/>
</dbReference>
<accession>A0A0F2TGK4</accession>
<sequence>MAGAAYDFQPPPATTSRIDSSGGQGDAHTTLRALGYTVLSGRPTTIDDERNWRQAMWKHLIACSNPEGLVTSAEVRSVGAYGSQQGIWVDKARTKHLHPKGLGVGLKHTGTDYPDEINDESALYHYPITERRGQDEAEVEATKTAAELKLPVFMISERGSLRSVKLAWIAGWEDRSKRFLVTFGPEAPARLLTTDRSDETPFELEGNRRRRRTGTVTTRPDQARFKLEVFHRYGPVCPLSGIAVTEMLEAAHLRPVAANGTSDPRNGLPLNAALHRAFDAHLFAIHPVTREVLVRPQGPNLAQLGITKTHLDGLANYPHPDALAWRYEKWREKNKLTSPTAA</sequence>
<organism evidence="3 4">
    <name type="scientific">Streptomyces rubellomurinus (strain ATCC 31215)</name>
    <dbReference type="NCBI Taxonomy" id="359131"/>
    <lineage>
        <taxon>Bacteria</taxon>
        <taxon>Bacillati</taxon>
        <taxon>Actinomycetota</taxon>
        <taxon>Actinomycetes</taxon>
        <taxon>Kitasatosporales</taxon>
        <taxon>Streptomycetaceae</taxon>
        <taxon>Streptomyces</taxon>
    </lineage>
</organism>
<comment type="caution">
    <text evidence="3">The sequence shown here is derived from an EMBL/GenBank/DDBJ whole genome shotgun (WGS) entry which is preliminary data.</text>
</comment>
<reference evidence="3 4" key="1">
    <citation type="submission" date="2015-02" db="EMBL/GenBank/DDBJ databases">
        <authorList>
            <person name="Ju K.-S."/>
            <person name="Doroghazi J.R."/>
            <person name="Metcalf W."/>
        </authorList>
    </citation>
    <scope>NUCLEOTIDE SEQUENCE [LARGE SCALE GENOMIC DNA]</scope>
    <source>
        <strain evidence="3 4">ATCC 31215</strain>
    </source>
</reference>
<dbReference type="PATRIC" id="fig|359131.3.peg.4418"/>
<name>A0A0F2TGK4_STRR3</name>
<dbReference type="EMBL" id="JZKH01000036">
    <property type="protein sequence ID" value="KJS60842.1"/>
    <property type="molecule type" value="Genomic_DNA"/>
</dbReference>
<proteinExistence type="predicted"/>
<evidence type="ECO:0000313" key="4">
    <source>
        <dbReference type="Proteomes" id="UP000033699"/>
    </source>
</evidence>
<keyword evidence="4" id="KW-1185">Reference proteome</keyword>
<dbReference type="Pfam" id="PF13391">
    <property type="entry name" value="HNH_2"/>
    <property type="match status" value="1"/>
</dbReference>
<evidence type="ECO:0000259" key="2">
    <source>
        <dbReference type="Pfam" id="PF13391"/>
    </source>
</evidence>
<evidence type="ECO:0000313" key="3">
    <source>
        <dbReference type="EMBL" id="KJS60842.1"/>
    </source>
</evidence>
<dbReference type="AlphaFoldDB" id="A0A0F2TGK4"/>
<dbReference type="OrthoDB" id="4464809at2"/>
<evidence type="ECO:0000256" key="1">
    <source>
        <dbReference type="SAM" id="MobiDB-lite"/>
    </source>
</evidence>
<feature type="region of interest" description="Disordered" evidence="1">
    <location>
        <begin position="1"/>
        <end position="26"/>
    </location>
</feature>
<protein>
    <recommendedName>
        <fullName evidence="2">HNH nuclease domain-containing protein</fullName>
    </recommendedName>
</protein>